<dbReference type="EMBL" id="BK015636">
    <property type="protein sequence ID" value="DAE17212.1"/>
    <property type="molecule type" value="Genomic_DNA"/>
</dbReference>
<name>A0A8S5QFA0_9CAUD</name>
<reference evidence="1" key="1">
    <citation type="journal article" date="2021" name="Proc. Natl. Acad. Sci. U.S.A.">
        <title>A Catalog of Tens of Thousands of Viruses from Human Metagenomes Reveals Hidden Associations with Chronic Diseases.</title>
        <authorList>
            <person name="Tisza M.J."/>
            <person name="Buck C.B."/>
        </authorList>
    </citation>
    <scope>NUCLEOTIDE SEQUENCE</scope>
    <source>
        <strain evidence="1">Ctbvd11</strain>
    </source>
</reference>
<evidence type="ECO:0000313" key="1">
    <source>
        <dbReference type="EMBL" id="DAE17212.1"/>
    </source>
</evidence>
<proteinExistence type="predicted"/>
<sequence>MRPKIRKSLKNKQIAKNRSGLAVGQWWVSSGARNAIFAINGL</sequence>
<protein>
    <submittedName>
        <fullName evidence="1">Uncharacterized protein</fullName>
    </submittedName>
</protein>
<organism evidence="1">
    <name type="scientific">Siphoviridae sp. ctbvd11</name>
    <dbReference type="NCBI Taxonomy" id="2825567"/>
    <lineage>
        <taxon>Viruses</taxon>
        <taxon>Duplodnaviria</taxon>
        <taxon>Heunggongvirae</taxon>
        <taxon>Uroviricota</taxon>
        <taxon>Caudoviricetes</taxon>
    </lineage>
</organism>
<accession>A0A8S5QFA0</accession>